<dbReference type="Pfam" id="PF08243">
    <property type="entry name" value="SPT2"/>
    <property type="match status" value="1"/>
</dbReference>
<feature type="compositionally biased region" description="Low complexity" evidence="3">
    <location>
        <begin position="196"/>
        <end position="210"/>
    </location>
</feature>
<keyword evidence="2" id="KW-0175">Coiled coil</keyword>
<feature type="compositionally biased region" description="Gly residues" evidence="3">
    <location>
        <begin position="231"/>
        <end position="241"/>
    </location>
</feature>
<dbReference type="EMBL" id="ML119646">
    <property type="protein sequence ID" value="RPA87770.1"/>
    <property type="molecule type" value="Genomic_DNA"/>
</dbReference>
<organism evidence="4 5">
    <name type="scientific">Ascobolus immersus RN42</name>
    <dbReference type="NCBI Taxonomy" id="1160509"/>
    <lineage>
        <taxon>Eukaryota</taxon>
        <taxon>Fungi</taxon>
        <taxon>Dikarya</taxon>
        <taxon>Ascomycota</taxon>
        <taxon>Pezizomycotina</taxon>
        <taxon>Pezizomycetes</taxon>
        <taxon>Pezizales</taxon>
        <taxon>Ascobolaceae</taxon>
        <taxon>Ascobolus</taxon>
    </lineage>
</organism>
<evidence type="ECO:0008006" key="6">
    <source>
        <dbReference type="Google" id="ProtNLM"/>
    </source>
</evidence>
<feature type="compositionally biased region" description="Low complexity" evidence="3">
    <location>
        <begin position="115"/>
        <end position="140"/>
    </location>
</feature>
<feature type="compositionally biased region" description="Pro residues" evidence="3">
    <location>
        <begin position="246"/>
        <end position="257"/>
    </location>
</feature>
<dbReference type="InterPro" id="IPR013256">
    <property type="entry name" value="Chromatin_SPT2"/>
</dbReference>
<comment type="similarity">
    <text evidence="1">Belongs to the SPT2 family.</text>
</comment>
<dbReference type="Proteomes" id="UP000275078">
    <property type="component" value="Unassembled WGS sequence"/>
</dbReference>
<sequence length="365" mass="39120">MAIPLIRAVPTKPSTTTQASKPTSSPTAKQSLNGNKPTNGTTKQGRPSPPVAGVKRKADSDDANVQERKDRPRPEAPSSSDVSKPKPPKPTFGPAKIKSEPMSKPAPKPAPKPATKPTAITTARPAANVQPSTTTPTSSTGKLSYKELMMERSKQRGTTTVVGLPPPSIVSLKKTFTKEKKGWQKEILEKREAKAAKAAPAGKSDKPGGASSSTAGKVTFGSEKAKATTIGGKGKGLAGGKGKAEPPAPKQPPPKPLFGPDLLKKKKEDAAPPPKRTKVQSGREAPRMREREREREPVYYKRYVYAEDESDYDSADSSDMEAGGLDILEEEDLSTKIAVKEDLLEMKREEQLAAIKASKKNKMKR</sequence>
<proteinExistence type="inferred from homology"/>
<feature type="compositionally biased region" description="Basic and acidic residues" evidence="3">
    <location>
        <begin position="144"/>
        <end position="154"/>
    </location>
</feature>
<gene>
    <name evidence="4" type="ORF">BJ508DRAFT_64197</name>
</gene>
<reference evidence="4 5" key="1">
    <citation type="journal article" date="2018" name="Nat. Ecol. Evol.">
        <title>Pezizomycetes genomes reveal the molecular basis of ectomycorrhizal truffle lifestyle.</title>
        <authorList>
            <person name="Murat C."/>
            <person name="Payen T."/>
            <person name="Noel B."/>
            <person name="Kuo A."/>
            <person name="Morin E."/>
            <person name="Chen J."/>
            <person name="Kohler A."/>
            <person name="Krizsan K."/>
            <person name="Balestrini R."/>
            <person name="Da Silva C."/>
            <person name="Montanini B."/>
            <person name="Hainaut M."/>
            <person name="Levati E."/>
            <person name="Barry K.W."/>
            <person name="Belfiori B."/>
            <person name="Cichocki N."/>
            <person name="Clum A."/>
            <person name="Dockter R.B."/>
            <person name="Fauchery L."/>
            <person name="Guy J."/>
            <person name="Iotti M."/>
            <person name="Le Tacon F."/>
            <person name="Lindquist E.A."/>
            <person name="Lipzen A."/>
            <person name="Malagnac F."/>
            <person name="Mello A."/>
            <person name="Molinier V."/>
            <person name="Miyauchi S."/>
            <person name="Poulain J."/>
            <person name="Riccioni C."/>
            <person name="Rubini A."/>
            <person name="Sitrit Y."/>
            <person name="Splivallo R."/>
            <person name="Traeger S."/>
            <person name="Wang M."/>
            <person name="Zifcakova L."/>
            <person name="Wipf D."/>
            <person name="Zambonelli A."/>
            <person name="Paolocci F."/>
            <person name="Nowrousian M."/>
            <person name="Ottonello S."/>
            <person name="Baldrian P."/>
            <person name="Spatafora J.W."/>
            <person name="Henrissat B."/>
            <person name="Nagy L.G."/>
            <person name="Aury J.M."/>
            <person name="Wincker P."/>
            <person name="Grigoriev I.V."/>
            <person name="Bonfante P."/>
            <person name="Martin F.M."/>
        </authorList>
    </citation>
    <scope>NUCLEOTIDE SEQUENCE [LARGE SCALE GENOMIC DNA]</scope>
    <source>
        <strain evidence="4 5">RN42</strain>
    </source>
</reference>
<feature type="compositionally biased region" description="Pro residues" evidence="3">
    <location>
        <begin position="104"/>
        <end position="114"/>
    </location>
</feature>
<evidence type="ECO:0000313" key="5">
    <source>
        <dbReference type="Proteomes" id="UP000275078"/>
    </source>
</evidence>
<feature type="compositionally biased region" description="Basic and acidic residues" evidence="3">
    <location>
        <begin position="56"/>
        <end position="74"/>
    </location>
</feature>
<feature type="region of interest" description="Disordered" evidence="3">
    <location>
        <begin position="1"/>
        <end position="168"/>
    </location>
</feature>
<feature type="compositionally biased region" description="Basic and acidic residues" evidence="3">
    <location>
        <begin position="183"/>
        <end position="195"/>
    </location>
</feature>
<keyword evidence="5" id="KW-1185">Reference proteome</keyword>
<feature type="compositionally biased region" description="Basic and acidic residues" evidence="3">
    <location>
        <begin position="284"/>
        <end position="296"/>
    </location>
</feature>
<name>A0A3N4IU88_ASCIM</name>
<dbReference type="STRING" id="1160509.A0A3N4IU88"/>
<dbReference type="AlphaFoldDB" id="A0A3N4IU88"/>
<evidence type="ECO:0000313" key="4">
    <source>
        <dbReference type="EMBL" id="RPA87770.1"/>
    </source>
</evidence>
<feature type="compositionally biased region" description="Polar residues" evidence="3">
    <location>
        <begin position="12"/>
        <end position="45"/>
    </location>
</feature>
<evidence type="ECO:0000256" key="2">
    <source>
        <dbReference type="ARBA" id="ARBA00023054"/>
    </source>
</evidence>
<protein>
    <recommendedName>
        <fullName evidence="6">SPT2-domain-containing protein</fullName>
    </recommendedName>
</protein>
<accession>A0A3N4IU88</accession>
<dbReference type="SMART" id="SM00784">
    <property type="entry name" value="SPT2"/>
    <property type="match status" value="1"/>
</dbReference>
<evidence type="ECO:0000256" key="1">
    <source>
        <dbReference type="ARBA" id="ARBA00006461"/>
    </source>
</evidence>
<evidence type="ECO:0000256" key="3">
    <source>
        <dbReference type="SAM" id="MobiDB-lite"/>
    </source>
</evidence>
<feature type="region of interest" description="Disordered" evidence="3">
    <location>
        <begin position="183"/>
        <end position="296"/>
    </location>
</feature>